<gene>
    <name evidence="2" type="ORF">RRG08_025737</name>
</gene>
<dbReference type="AlphaFoldDB" id="A0AAE1AGE5"/>
<dbReference type="Proteomes" id="UP001283361">
    <property type="component" value="Unassembled WGS sequence"/>
</dbReference>
<feature type="compositionally biased region" description="Basic and acidic residues" evidence="1">
    <location>
        <begin position="369"/>
        <end position="379"/>
    </location>
</feature>
<organism evidence="2 3">
    <name type="scientific">Elysia crispata</name>
    <name type="common">lettuce slug</name>
    <dbReference type="NCBI Taxonomy" id="231223"/>
    <lineage>
        <taxon>Eukaryota</taxon>
        <taxon>Metazoa</taxon>
        <taxon>Spiralia</taxon>
        <taxon>Lophotrochozoa</taxon>
        <taxon>Mollusca</taxon>
        <taxon>Gastropoda</taxon>
        <taxon>Heterobranchia</taxon>
        <taxon>Euthyneura</taxon>
        <taxon>Panpulmonata</taxon>
        <taxon>Sacoglossa</taxon>
        <taxon>Placobranchoidea</taxon>
        <taxon>Plakobranchidae</taxon>
        <taxon>Elysia</taxon>
    </lineage>
</organism>
<name>A0AAE1AGE5_9GAST</name>
<evidence type="ECO:0000256" key="1">
    <source>
        <dbReference type="SAM" id="MobiDB-lite"/>
    </source>
</evidence>
<feature type="compositionally biased region" description="Acidic residues" evidence="1">
    <location>
        <begin position="338"/>
        <end position="347"/>
    </location>
</feature>
<comment type="caution">
    <text evidence="2">The sequence shown here is derived from an EMBL/GenBank/DDBJ whole genome shotgun (WGS) entry which is preliminary data.</text>
</comment>
<feature type="region of interest" description="Disordered" evidence="1">
    <location>
        <begin position="68"/>
        <end position="87"/>
    </location>
</feature>
<evidence type="ECO:0000313" key="2">
    <source>
        <dbReference type="EMBL" id="KAK3787474.1"/>
    </source>
</evidence>
<keyword evidence="3" id="KW-1185">Reference proteome</keyword>
<dbReference type="EMBL" id="JAWDGP010001864">
    <property type="protein sequence ID" value="KAK3787474.1"/>
    <property type="molecule type" value="Genomic_DNA"/>
</dbReference>
<feature type="compositionally biased region" description="Basic residues" evidence="1">
    <location>
        <begin position="354"/>
        <end position="363"/>
    </location>
</feature>
<feature type="region of interest" description="Disordered" evidence="1">
    <location>
        <begin position="337"/>
        <end position="381"/>
    </location>
</feature>
<reference evidence="2" key="1">
    <citation type="journal article" date="2023" name="G3 (Bethesda)">
        <title>A reference genome for the long-term kleptoplast-retaining sea slug Elysia crispata morphotype clarki.</title>
        <authorList>
            <person name="Eastman K.E."/>
            <person name="Pendleton A.L."/>
            <person name="Shaikh M.A."/>
            <person name="Suttiyut T."/>
            <person name="Ogas R."/>
            <person name="Tomko P."/>
            <person name="Gavelis G."/>
            <person name="Widhalm J.R."/>
            <person name="Wisecaver J.H."/>
        </authorList>
    </citation>
    <scope>NUCLEOTIDE SEQUENCE</scope>
    <source>
        <strain evidence="2">ECLA1</strain>
    </source>
</reference>
<sequence length="523" mass="58569">MANIRFVKPPPDNRIRSFPYTPTQHSLNECEVSTHLEPSKTLHITTPKRRKNYLPHWDIFITSRPDTNTITSPTAPTEGSVDSNKGKTLQNNKEIKRTSRELPIATMQKTEETVQNNPDFDSNARCDKGNDFTQSFASVHDVTPSVTDTSELNAADCISGRLGDASSQGSKGDSDRATPVMPFLDSCQNDALSSPVSHGWVGQQRQSTDCLRTNPKTQTVPSKQNAVNTRMIVGLSEVLEEEVASLPEVRDPTGCVSPEDGQLLEQTRPCSQEKSGQKLQYQQISSLQGQENVGKNCQSDNMQRNTSKLSLIVLPRRPYPMGPLRRSISEYDFNYENPVDDDEEEDVSFFSRVRNSKKSKPKRPNLQETRADSFDKSTGHENIGGQRVFPKFAWAEGTVLNSSFFGGSDLVLSCKDKFALKDGRTSASSSDSNTDSGDLSKSLTPIQQFVSPDTMRRPSRESVYSARLAKRRFALADPERMIISQEMREKLERDVQRRKSSTVRKVSQFFNIQLGLNKEEDLI</sequence>
<evidence type="ECO:0000313" key="3">
    <source>
        <dbReference type="Proteomes" id="UP001283361"/>
    </source>
</evidence>
<proteinExistence type="predicted"/>
<accession>A0AAE1AGE5</accession>
<protein>
    <submittedName>
        <fullName evidence="2">Uncharacterized protein</fullName>
    </submittedName>
</protein>